<dbReference type="EMBL" id="JADGJD010001809">
    <property type="protein sequence ID" value="KAJ3037662.1"/>
    <property type="molecule type" value="Genomic_DNA"/>
</dbReference>
<name>A0AAD5S2L1_9FUNG</name>
<dbReference type="Proteomes" id="UP001212841">
    <property type="component" value="Unassembled WGS sequence"/>
</dbReference>
<dbReference type="InterPro" id="IPR037673">
    <property type="entry name" value="MSC/AndL"/>
</dbReference>
<evidence type="ECO:0000256" key="1">
    <source>
        <dbReference type="ARBA" id="ARBA00004141"/>
    </source>
</evidence>
<evidence type="ECO:0000256" key="3">
    <source>
        <dbReference type="ARBA" id="ARBA00022989"/>
    </source>
</evidence>
<comment type="caution">
    <text evidence="5">The sequence shown here is derived from an EMBL/GenBank/DDBJ whole genome shotgun (WGS) entry which is preliminary data.</text>
</comment>
<evidence type="ECO:0008006" key="7">
    <source>
        <dbReference type="Google" id="ProtNLM"/>
    </source>
</evidence>
<evidence type="ECO:0000256" key="4">
    <source>
        <dbReference type="ARBA" id="ARBA00023136"/>
    </source>
</evidence>
<keyword evidence="6" id="KW-1185">Reference proteome</keyword>
<proteinExistence type="predicted"/>
<evidence type="ECO:0000313" key="5">
    <source>
        <dbReference type="EMBL" id="KAJ3037662.1"/>
    </source>
</evidence>
<reference evidence="5" key="1">
    <citation type="submission" date="2020-05" db="EMBL/GenBank/DDBJ databases">
        <title>Phylogenomic resolution of chytrid fungi.</title>
        <authorList>
            <person name="Stajich J.E."/>
            <person name="Amses K."/>
            <person name="Simmons R."/>
            <person name="Seto K."/>
            <person name="Myers J."/>
            <person name="Bonds A."/>
            <person name="Quandt C.A."/>
            <person name="Barry K."/>
            <person name="Liu P."/>
            <person name="Grigoriev I."/>
            <person name="Longcore J.E."/>
            <person name="James T.Y."/>
        </authorList>
    </citation>
    <scope>NUCLEOTIDE SEQUENCE</scope>
    <source>
        <strain evidence="5">JEL0318</strain>
    </source>
</reference>
<accession>A0AAD5S2L1</accession>
<keyword evidence="3" id="KW-1133">Transmembrane helix</keyword>
<organism evidence="5 6">
    <name type="scientific">Rhizophlyctis rosea</name>
    <dbReference type="NCBI Taxonomy" id="64517"/>
    <lineage>
        <taxon>Eukaryota</taxon>
        <taxon>Fungi</taxon>
        <taxon>Fungi incertae sedis</taxon>
        <taxon>Chytridiomycota</taxon>
        <taxon>Chytridiomycota incertae sedis</taxon>
        <taxon>Chytridiomycetes</taxon>
        <taxon>Rhizophlyctidales</taxon>
        <taxon>Rhizophlyctidaceae</taxon>
        <taxon>Rhizophlyctis</taxon>
    </lineage>
</organism>
<evidence type="ECO:0000256" key="2">
    <source>
        <dbReference type="ARBA" id="ARBA00022692"/>
    </source>
</evidence>
<dbReference type="InterPro" id="IPR036019">
    <property type="entry name" value="MscL_channel"/>
</dbReference>
<dbReference type="GO" id="GO:0008381">
    <property type="term" value="F:mechanosensitive monoatomic ion channel activity"/>
    <property type="evidence" value="ECO:0007669"/>
    <property type="project" value="TreeGrafter"/>
</dbReference>
<dbReference type="PROSITE" id="PS01327">
    <property type="entry name" value="MSCL"/>
    <property type="match status" value="1"/>
</dbReference>
<comment type="subcellular location">
    <subcellularLocation>
        <location evidence="1">Membrane</location>
        <topology evidence="1">Multi-pass membrane protein</topology>
    </subcellularLocation>
</comment>
<dbReference type="Gene3D" id="1.10.1200.120">
    <property type="entry name" value="Large-conductance mechanosensitive channel, MscL, domain 1"/>
    <property type="match status" value="1"/>
</dbReference>
<dbReference type="Pfam" id="PF01741">
    <property type="entry name" value="MscL"/>
    <property type="match status" value="1"/>
</dbReference>
<gene>
    <name evidence="5" type="ORF">HK097_003440</name>
</gene>
<dbReference type="PANTHER" id="PTHR30266">
    <property type="entry name" value="MECHANOSENSITIVE CHANNEL MSCL"/>
    <property type="match status" value="1"/>
</dbReference>
<feature type="non-terminal residue" evidence="5">
    <location>
        <position position="114"/>
    </location>
</feature>
<dbReference type="AlphaFoldDB" id="A0AAD5S2L1"/>
<keyword evidence="2" id="KW-0812">Transmembrane</keyword>
<evidence type="ECO:0000313" key="6">
    <source>
        <dbReference type="Proteomes" id="UP001212841"/>
    </source>
</evidence>
<dbReference type="InterPro" id="IPR019823">
    <property type="entry name" value="Mechanosensitive_channel_CS"/>
</dbReference>
<sequence>MMPTHLHQVVAPVEKELAEMENVSKKGFKKGYSVAQDFRSFLNRGNVVDLAVGVVMGSAFTGIVNSLVNDIFSPSVSTATYSGLQYAFRILRCPQAPNGTVTPCNRTTYTTPIE</sequence>
<dbReference type="SUPFAM" id="SSF81330">
    <property type="entry name" value="Gated mechanosensitive channel"/>
    <property type="match status" value="1"/>
</dbReference>
<dbReference type="PANTHER" id="PTHR30266:SF2">
    <property type="entry name" value="LARGE-CONDUCTANCE MECHANOSENSITIVE CHANNEL"/>
    <property type="match status" value="1"/>
</dbReference>
<dbReference type="GO" id="GO:0016020">
    <property type="term" value="C:membrane"/>
    <property type="evidence" value="ECO:0007669"/>
    <property type="project" value="UniProtKB-SubCell"/>
</dbReference>
<keyword evidence="4" id="KW-0472">Membrane</keyword>
<protein>
    <recommendedName>
        <fullName evidence="7">Large-conductance mechanosensitive channel</fullName>
    </recommendedName>
</protein>